<feature type="region of interest" description="Disordered" evidence="1">
    <location>
        <begin position="209"/>
        <end position="234"/>
    </location>
</feature>
<dbReference type="AlphaFoldDB" id="A0A840WU38"/>
<comment type="caution">
    <text evidence="2">The sequence shown here is derived from an EMBL/GenBank/DDBJ whole genome shotgun (WGS) entry which is preliminary data.</text>
</comment>
<organism evidence="2 3">
    <name type="scientific">Nocardiopsis metallicus</name>
    <dbReference type="NCBI Taxonomy" id="179819"/>
    <lineage>
        <taxon>Bacteria</taxon>
        <taxon>Bacillati</taxon>
        <taxon>Actinomycetota</taxon>
        <taxon>Actinomycetes</taxon>
        <taxon>Streptosporangiales</taxon>
        <taxon>Nocardiopsidaceae</taxon>
        <taxon>Nocardiopsis</taxon>
    </lineage>
</organism>
<evidence type="ECO:0000313" key="2">
    <source>
        <dbReference type="EMBL" id="MBB5493668.1"/>
    </source>
</evidence>
<reference evidence="2 3" key="1">
    <citation type="submission" date="2020-08" db="EMBL/GenBank/DDBJ databases">
        <title>Sequencing the genomes of 1000 actinobacteria strains.</title>
        <authorList>
            <person name="Klenk H.-P."/>
        </authorList>
    </citation>
    <scope>NUCLEOTIDE SEQUENCE [LARGE SCALE GENOMIC DNA]</scope>
    <source>
        <strain evidence="2 3">DSM 44598</strain>
    </source>
</reference>
<accession>A0A840WU38</accession>
<keyword evidence="3" id="KW-1185">Reference proteome</keyword>
<protein>
    <submittedName>
        <fullName evidence="2">Uncharacterized protein</fullName>
    </submittedName>
</protein>
<dbReference type="EMBL" id="JACHDO010000001">
    <property type="protein sequence ID" value="MBB5493668.1"/>
    <property type="molecule type" value="Genomic_DNA"/>
</dbReference>
<feature type="compositionally biased region" description="Polar residues" evidence="1">
    <location>
        <begin position="209"/>
        <end position="226"/>
    </location>
</feature>
<evidence type="ECO:0000256" key="1">
    <source>
        <dbReference type="SAM" id="MobiDB-lite"/>
    </source>
</evidence>
<evidence type="ECO:0000313" key="3">
    <source>
        <dbReference type="Proteomes" id="UP000579647"/>
    </source>
</evidence>
<gene>
    <name evidence="2" type="ORF">HNR07_004805</name>
</gene>
<proteinExistence type="predicted"/>
<dbReference type="RefSeq" id="WP_184366824.1">
    <property type="nucleotide sequence ID" value="NZ_BAAAKM010000169.1"/>
</dbReference>
<sequence>MGATTRKKIREMVTAALHPAHAWVPLFNRRFRGDPLTPSQAHLLAMELTMNGEPFHLNEDNVWDSHVLGELADAVLMQVAERPQWFRRFLATSQHLGGLLDQGWPPRAENLAEAAALRIALTSASLGDSSELSDLGYREYEQDLVGRKKWPTVRRALTSPQLIQALQMLDAPRYAAHLLAPLQIEGRLVTSPLHPDRWWEPWSQETQEWLQQAASGTHPPSDQNTPHVFDDNPDQSRVMASGIFDLLAKREEDLNLLLNRILHQGRVAQINDDSCPTIVLEAKTGHDVLIRVSCRDHNRPGQPLPGFPDEDPAGSATFAWGLLDLLSEETPELDEVFEGDLVRQGLTMAGNSILVLPDASGFDLLLSVGTQKRTPERSAAVDVARASWLEYQQEIEEELAAWELEDDQD</sequence>
<name>A0A840WU38_9ACTN</name>
<dbReference type="Proteomes" id="UP000579647">
    <property type="component" value="Unassembled WGS sequence"/>
</dbReference>